<feature type="chain" id="PRO_5045368101" description="dTDP-4-dehydrorhamnose reductase" evidence="3">
    <location>
        <begin position="23"/>
        <end position="264"/>
    </location>
</feature>
<dbReference type="EC" id="1.1.1.133" evidence="2"/>
<dbReference type="Proteomes" id="UP001523216">
    <property type="component" value="Unassembled WGS sequence"/>
</dbReference>
<dbReference type="EMBL" id="JAMQOL010000019">
    <property type="protein sequence ID" value="MCM4079099.1"/>
    <property type="molecule type" value="Genomic_DNA"/>
</dbReference>
<evidence type="ECO:0000256" key="3">
    <source>
        <dbReference type="SAM" id="SignalP"/>
    </source>
</evidence>
<dbReference type="InterPro" id="IPR029903">
    <property type="entry name" value="RmlD-like-bd"/>
</dbReference>
<evidence type="ECO:0000256" key="1">
    <source>
        <dbReference type="ARBA" id="ARBA00010944"/>
    </source>
</evidence>
<keyword evidence="6" id="KW-1185">Reference proteome</keyword>
<feature type="domain" description="RmlD-like substrate binding" evidence="4">
    <location>
        <begin position="70"/>
        <end position="262"/>
    </location>
</feature>
<sequence length="264" mass="26959">MSTLLVGASGFLGSVLARQATAAGHAVVGTATTASGGWVPMDVTDRKAVRALISAVRPKLVINSTWGGWAVSADGAATVAAEAAAVGARLVHVSTDALHAGRPAPYTEDDPPTPVSLYGAAKAAAETAVTAIDPSAVIVRTSLIYGNGEGRFERFVRGLLDGQPGTLFTDEIRCPIHVDDLAGALLELADSRFAGVLDVAGPEAVSRVEFGSLIARAHGLDPSALPVGISTEAGLGPRPLDVKLDTSLARSVLRTRLRPVSEGV</sequence>
<feature type="signal peptide" evidence="3">
    <location>
        <begin position="1"/>
        <end position="22"/>
    </location>
</feature>
<comment type="function">
    <text evidence="2">Catalyzes the reduction of dTDP-6-deoxy-L-lyxo-4-hexulose to yield dTDP-L-rhamnose.</text>
</comment>
<dbReference type="PANTHER" id="PTHR10491:SF4">
    <property type="entry name" value="METHIONINE ADENOSYLTRANSFERASE 2 SUBUNIT BETA"/>
    <property type="match status" value="1"/>
</dbReference>
<evidence type="ECO:0000259" key="4">
    <source>
        <dbReference type="Pfam" id="PF04321"/>
    </source>
</evidence>
<name>A0ABT0Y184_9ACTN</name>
<comment type="pathway">
    <text evidence="2">Carbohydrate biosynthesis; dTDP-L-rhamnose biosynthesis.</text>
</comment>
<evidence type="ECO:0000313" key="6">
    <source>
        <dbReference type="Proteomes" id="UP001523216"/>
    </source>
</evidence>
<dbReference type="SUPFAM" id="SSF51735">
    <property type="entry name" value="NAD(P)-binding Rossmann-fold domains"/>
    <property type="match status" value="1"/>
</dbReference>
<organism evidence="5 6">
    <name type="scientific">Paractinoplanes hotanensis</name>
    <dbReference type="NCBI Taxonomy" id="2906497"/>
    <lineage>
        <taxon>Bacteria</taxon>
        <taxon>Bacillati</taxon>
        <taxon>Actinomycetota</taxon>
        <taxon>Actinomycetes</taxon>
        <taxon>Micromonosporales</taxon>
        <taxon>Micromonosporaceae</taxon>
        <taxon>Paractinoplanes</taxon>
    </lineage>
</organism>
<proteinExistence type="inferred from homology"/>
<dbReference type="InterPro" id="IPR036291">
    <property type="entry name" value="NAD(P)-bd_dom_sf"/>
</dbReference>
<comment type="caution">
    <text evidence="5">The sequence shown here is derived from an EMBL/GenBank/DDBJ whole genome shotgun (WGS) entry which is preliminary data.</text>
</comment>
<keyword evidence="2" id="KW-0521">NADP</keyword>
<dbReference type="RefSeq" id="WP_251798972.1">
    <property type="nucleotide sequence ID" value="NZ_JAMQOL010000019.1"/>
</dbReference>
<comment type="similarity">
    <text evidence="1 2">Belongs to the dTDP-4-dehydrorhamnose reductase family.</text>
</comment>
<dbReference type="InterPro" id="IPR005913">
    <property type="entry name" value="dTDP_dehydrorham_reduct"/>
</dbReference>
<gene>
    <name evidence="5" type="ORF">LXN57_16115</name>
</gene>
<evidence type="ECO:0000313" key="5">
    <source>
        <dbReference type="EMBL" id="MCM4079099.1"/>
    </source>
</evidence>
<keyword evidence="2" id="KW-0560">Oxidoreductase</keyword>
<feature type="domain" description="RmlD-like substrate binding" evidence="4">
    <location>
        <begin position="1"/>
        <end position="64"/>
    </location>
</feature>
<dbReference type="Pfam" id="PF04321">
    <property type="entry name" value="RmlD_sub_bind"/>
    <property type="match status" value="2"/>
</dbReference>
<evidence type="ECO:0000256" key="2">
    <source>
        <dbReference type="RuleBase" id="RU364082"/>
    </source>
</evidence>
<dbReference type="Gene3D" id="3.40.50.720">
    <property type="entry name" value="NAD(P)-binding Rossmann-like Domain"/>
    <property type="match status" value="1"/>
</dbReference>
<keyword evidence="3" id="KW-0732">Signal</keyword>
<accession>A0ABT0Y184</accession>
<reference evidence="5 6" key="1">
    <citation type="submission" date="2022-06" db="EMBL/GenBank/DDBJ databases">
        <title>Actinoplanes abujensis sp. nov., isolated from Nigerian arid soil.</title>
        <authorList>
            <person name="Ding P."/>
        </authorList>
    </citation>
    <scope>NUCLEOTIDE SEQUENCE [LARGE SCALE GENOMIC DNA]</scope>
    <source>
        <strain evidence="6">TRM88002</strain>
    </source>
</reference>
<protein>
    <recommendedName>
        <fullName evidence="2">dTDP-4-dehydrorhamnose reductase</fullName>
        <ecNumber evidence="2">1.1.1.133</ecNumber>
    </recommendedName>
</protein>
<dbReference type="PANTHER" id="PTHR10491">
    <property type="entry name" value="DTDP-4-DEHYDRORHAMNOSE REDUCTASE"/>
    <property type="match status" value="1"/>
</dbReference>